<dbReference type="Pfam" id="PF14833">
    <property type="entry name" value="NAD_binding_11"/>
    <property type="match status" value="1"/>
</dbReference>
<evidence type="ECO:0000256" key="3">
    <source>
        <dbReference type="ARBA" id="ARBA00012991"/>
    </source>
</evidence>
<evidence type="ECO:0000256" key="6">
    <source>
        <dbReference type="ARBA" id="ARBA00023027"/>
    </source>
</evidence>
<dbReference type="InterPro" id="IPR006115">
    <property type="entry name" value="6PGDH_NADP-bd"/>
</dbReference>
<proteinExistence type="inferred from homology"/>
<organism evidence="11 12">
    <name type="scientific">Pyrenophora seminiperda CCB06</name>
    <dbReference type="NCBI Taxonomy" id="1302712"/>
    <lineage>
        <taxon>Eukaryota</taxon>
        <taxon>Fungi</taxon>
        <taxon>Dikarya</taxon>
        <taxon>Ascomycota</taxon>
        <taxon>Pezizomycotina</taxon>
        <taxon>Dothideomycetes</taxon>
        <taxon>Pleosporomycetidae</taxon>
        <taxon>Pleosporales</taxon>
        <taxon>Pleosporineae</taxon>
        <taxon>Pleosporaceae</taxon>
        <taxon>Pyrenophora</taxon>
    </lineage>
</organism>
<dbReference type="SUPFAM" id="SSF69118">
    <property type="entry name" value="AhpD-like"/>
    <property type="match status" value="1"/>
</dbReference>
<name>A0A3M7MHE5_9PLEO</name>
<evidence type="ECO:0000256" key="1">
    <source>
        <dbReference type="ARBA" id="ARBA00005109"/>
    </source>
</evidence>
<evidence type="ECO:0000259" key="10">
    <source>
        <dbReference type="Pfam" id="PF14833"/>
    </source>
</evidence>
<evidence type="ECO:0000256" key="7">
    <source>
        <dbReference type="ARBA" id="ARBA00049197"/>
    </source>
</evidence>
<dbReference type="Gene3D" id="1.20.1290.10">
    <property type="entry name" value="AhpD-like"/>
    <property type="match status" value="1"/>
</dbReference>
<dbReference type="Proteomes" id="UP000265663">
    <property type="component" value="Unassembled WGS sequence"/>
</dbReference>
<dbReference type="FunFam" id="1.10.1040.10:FF:000006">
    <property type="entry name" value="3-hydroxyisobutyrate dehydrogenase"/>
    <property type="match status" value="1"/>
</dbReference>
<keyword evidence="5" id="KW-0560">Oxidoreductase</keyword>
<dbReference type="Pfam" id="PF03446">
    <property type="entry name" value="NAD_binding_2"/>
    <property type="match status" value="1"/>
</dbReference>
<dbReference type="SUPFAM" id="SSF48179">
    <property type="entry name" value="6-phosphogluconate dehydrogenase C-terminal domain-like"/>
    <property type="match status" value="1"/>
</dbReference>
<evidence type="ECO:0000259" key="9">
    <source>
        <dbReference type="Pfam" id="PF03446"/>
    </source>
</evidence>
<evidence type="ECO:0000313" key="12">
    <source>
        <dbReference type="Proteomes" id="UP000265663"/>
    </source>
</evidence>
<comment type="similarity">
    <text evidence="2">Belongs to the HIBADH-related family. 3-hydroxyisobutyrate dehydrogenase subfamily.</text>
</comment>
<keyword evidence="6" id="KW-0520">NAD</keyword>
<reference evidence="11 12" key="1">
    <citation type="journal article" date="2014" name="PLoS ONE">
        <title>De novo Genome Assembly of the Fungal Plant Pathogen Pyrenophora semeniperda.</title>
        <authorList>
            <person name="Soliai M.M."/>
            <person name="Meyer S.E."/>
            <person name="Udall J.A."/>
            <person name="Elzinga D.E."/>
            <person name="Hermansen R.A."/>
            <person name="Bodily P.M."/>
            <person name="Hart A.A."/>
            <person name="Coleman C.E."/>
        </authorList>
    </citation>
    <scope>NUCLEOTIDE SEQUENCE [LARGE SCALE GENOMIC DNA]</scope>
    <source>
        <strain evidence="11 12">CCB06</strain>
        <tissue evidence="11">Mycelium</tissue>
    </source>
</reference>
<feature type="domain" description="3-hydroxyisobutyrate dehydrogenase-like NAD-binding" evidence="10">
    <location>
        <begin position="205"/>
        <end position="329"/>
    </location>
</feature>
<dbReference type="InterPro" id="IPR003779">
    <property type="entry name" value="CMD-like"/>
</dbReference>
<dbReference type="GO" id="GO:0051287">
    <property type="term" value="F:NAD binding"/>
    <property type="evidence" value="ECO:0007669"/>
    <property type="project" value="InterPro"/>
</dbReference>
<comment type="catalytic activity">
    <reaction evidence="7">
        <text>3-hydroxy-2-methylpropanoate + NAD(+) = 2-methyl-3-oxopropanoate + NADH + H(+)</text>
        <dbReference type="Rhea" id="RHEA:17681"/>
        <dbReference type="ChEBI" id="CHEBI:11805"/>
        <dbReference type="ChEBI" id="CHEBI:15378"/>
        <dbReference type="ChEBI" id="CHEBI:57540"/>
        <dbReference type="ChEBI" id="CHEBI:57700"/>
        <dbReference type="ChEBI" id="CHEBI:57945"/>
        <dbReference type="EC" id="1.1.1.31"/>
    </reaction>
</comment>
<evidence type="ECO:0000256" key="5">
    <source>
        <dbReference type="ARBA" id="ARBA00023002"/>
    </source>
</evidence>
<dbReference type="InterPro" id="IPR008927">
    <property type="entry name" value="6-PGluconate_DH-like_C_sf"/>
</dbReference>
<gene>
    <name evidence="11" type="ORF">GMOD_00004661</name>
</gene>
<keyword evidence="4" id="KW-0101">Branched-chain amino acid catabolism</keyword>
<keyword evidence="12" id="KW-1185">Reference proteome</keyword>
<dbReference type="InterPro" id="IPR029032">
    <property type="entry name" value="AhpD-like"/>
</dbReference>
<feature type="domain" description="6-phosphogluconate dehydrogenase NADP-binding" evidence="9">
    <location>
        <begin position="30"/>
        <end position="200"/>
    </location>
</feature>
<protein>
    <recommendedName>
        <fullName evidence="3">3-hydroxyisobutyrate dehydrogenase</fullName>
        <ecNumber evidence="3">1.1.1.31</ecNumber>
    </recommendedName>
</protein>
<dbReference type="Gene3D" id="1.10.1040.10">
    <property type="entry name" value="N-(1-d-carboxylethyl)-l-norvaline Dehydrogenase, domain 2"/>
    <property type="match status" value="1"/>
</dbReference>
<dbReference type="GO" id="GO:0008442">
    <property type="term" value="F:3-hydroxyisobutyrate dehydrogenase activity"/>
    <property type="evidence" value="ECO:0007669"/>
    <property type="project" value="UniProtKB-EC"/>
</dbReference>
<dbReference type="PANTHER" id="PTHR22981">
    <property type="entry name" value="3-HYDROXYISOBUTYRATE DEHYDROGENASE-RELATED"/>
    <property type="match status" value="1"/>
</dbReference>
<dbReference type="GO" id="GO:0006574">
    <property type="term" value="P:L-valine catabolic process"/>
    <property type="evidence" value="ECO:0007669"/>
    <property type="project" value="TreeGrafter"/>
</dbReference>
<dbReference type="Gene3D" id="3.40.50.720">
    <property type="entry name" value="NAD(P)-binding Rossmann-like Domain"/>
    <property type="match status" value="1"/>
</dbReference>
<dbReference type="Pfam" id="PF02627">
    <property type="entry name" value="CMD"/>
    <property type="match status" value="1"/>
</dbReference>
<dbReference type="EC" id="1.1.1.31" evidence="3"/>
<evidence type="ECO:0000256" key="2">
    <source>
        <dbReference type="ARBA" id="ARBA00006013"/>
    </source>
</evidence>
<dbReference type="GO" id="GO:0051920">
    <property type="term" value="F:peroxiredoxin activity"/>
    <property type="evidence" value="ECO:0007669"/>
    <property type="project" value="InterPro"/>
</dbReference>
<comment type="pathway">
    <text evidence="1">Amino-acid degradation; L-valine degradation.</text>
</comment>
<dbReference type="InterPro" id="IPR013328">
    <property type="entry name" value="6PGD_dom2"/>
</dbReference>
<evidence type="ECO:0000256" key="4">
    <source>
        <dbReference type="ARBA" id="ARBA00022456"/>
    </source>
</evidence>
<sequence>MTLLFPNSASTICLLFLTNPKMSRSDDWKKIGFIGLGAMGKPMLSHLARKLPEDSHIWVYDVIEQLVDEACSEFPHRVSKATSPKDVANQADTIITMVPEGAHVRSVYLDAENGVCSTDISNKLLLDCSTIDTATNLAVKDHISERFSSALFYDAPVSGGVVGAINGTIAFFLGCAESDPNMERLTYLMGLMGRQVIACGGPSLGLAAKLSNNYLSGVIAIACSEAFDMGMRSGLDPRTLAKVYAAGTAQNTICDKFCPVPHVYPDAPSSGGWKQGFKVQLMRKDFGLAVDMAKRVGSRNVLGDVGLETYENAANDPRCRDLDSRVVYRYLALTMSTDPKYDELHKQLFEEGLKVRRSVVGDEYVNRALENGSTEFSRAGQELVTEMCWGYAWTRPGLDKKQRSLINIGMLMALNRAPELAVHVRGARNNGLSELEIREAIIHATTYCGVPAGVDAMKTAEKVLNEMAEKGEMPRELGNRSERA</sequence>
<dbReference type="FunFam" id="3.40.50.720:FF:000746">
    <property type="entry name" value="3-hydroxyisobutyrate dehydrogenase, mitochondrial"/>
    <property type="match status" value="1"/>
</dbReference>
<evidence type="ECO:0000259" key="8">
    <source>
        <dbReference type="Pfam" id="PF02627"/>
    </source>
</evidence>
<dbReference type="AlphaFoldDB" id="A0A3M7MHE5"/>
<dbReference type="EMBL" id="KE747843">
    <property type="protein sequence ID" value="RMZ73862.1"/>
    <property type="molecule type" value="Genomic_DNA"/>
</dbReference>
<evidence type="ECO:0000313" key="11">
    <source>
        <dbReference type="EMBL" id="RMZ73862.1"/>
    </source>
</evidence>
<dbReference type="GO" id="GO:0005739">
    <property type="term" value="C:mitochondrion"/>
    <property type="evidence" value="ECO:0007669"/>
    <property type="project" value="TreeGrafter"/>
</dbReference>
<feature type="domain" description="Carboxymuconolactone decarboxylase-like" evidence="8">
    <location>
        <begin position="381"/>
        <end position="461"/>
    </location>
</feature>
<dbReference type="InterPro" id="IPR029154">
    <property type="entry name" value="HIBADH-like_NADP-bd"/>
</dbReference>
<dbReference type="SUPFAM" id="SSF51735">
    <property type="entry name" value="NAD(P)-binding Rossmann-fold domains"/>
    <property type="match status" value="1"/>
</dbReference>
<dbReference type="PANTHER" id="PTHR22981:SF81">
    <property type="entry name" value="DEHYDROGENASE, PUTATIVE-RELATED"/>
    <property type="match status" value="1"/>
</dbReference>
<dbReference type="OrthoDB" id="21615at2759"/>
<dbReference type="GO" id="GO:0050661">
    <property type="term" value="F:NADP binding"/>
    <property type="evidence" value="ECO:0007669"/>
    <property type="project" value="InterPro"/>
</dbReference>
<dbReference type="InterPro" id="IPR036291">
    <property type="entry name" value="NAD(P)-bd_dom_sf"/>
</dbReference>
<accession>A0A3M7MHE5</accession>